<dbReference type="GeneID" id="63026318"/>
<evidence type="ECO:0000313" key="2">
    <source>
        <dbReference type="Proteomes" id="UP000263262"/>
    </source>
</evidence>
<dbReference type="EMBL" id="MH651168">
    <property type="protein sequence ID" value="AXQ62924.1"/>
    <property type="molecule type" value="Genomic_DNA"/>
</dbReference>
<reference evidence="1 2" key="1">
    <citation type="submission" date="2018-07" db="EMBL/GenBank/DDBJ databases">
        <authorList>
            <person name="Meiner R.S."/>
            <person name="Sylvain J.A."/>
            <person name="Moraes M."/>
            <person name="Washington J.M."/>
            <person name="Garlena R.A."/>
            <person name="Russell D.A."/>
            <person name="Pope W.H."/>
            <person name="Jacobs-Sera D."/>
            <person name="Hatfull G.F."/>
        </authorList>
    </citation>
    <scope>NUCLEOTIDE SEQUENCE [LARGE SCALE GENOMIC DNA]</scope>
</reference>
<name>A0A385DU45_9CAUD</name>
<proteinExistence type="predicted"/>
<accession>A0A385DU45</accession>
<organism evidence="1 2">
    <name type="scientific">Gordonia phage Ashertheman</name>
    <dbReference type="NCBI Taxonomy" id="2301692"/>
    <lineage>
        <taxon>Viruses</taxon>
        <taxon>Duplodnaviria</taxon>
        <taxon>Heunggongvirae</taxon>
        <taxon>Uroviricota</taxon>
        <taxon>Caudoviricetes</taxon>
        <taxon>Stackebrandtviridae</taxon>
        <taxon>Schenleyvirinae</taxon>
        <taxon>Kroosvirus</taxon>
        <taxon>Kroosvirus ashertheman</taxon>
    </lineage>
</organism>
<sequence length="76" mass="8469">MTAQQTLTGFDTAEIAAQFEGHTVEWSTWCGTARATVVSVSDNGIRIRCTDGFEDYRNTSAHTSLTDIVRRWTIVD</sequence>
<dbReference type="Proteomes" id="UP000263262">
    <property type="component" value="Segment"/>
</dbReference>
<evidence type="ECO:0000313" key="1">
    <source>
        <dbReference type="EMBL" id="AXQ62924.1"/>
    </source>
</evidence>
<dbReference type="RefSeq" id="YP_010001810.1">
    <property type="nucleotide sequence ID" value="NC_053237.1"/>
</dbReference>
<protein>
    <submittedName>
        <fullName evidence="1">Uncharacterized protein</fullName>
    </submittedName>
</protein>
<keyword evidence="2" id="KW-1185">Reference proteome</keyword>
<dbReference type="KEGG" id="vg:63026318"/>
<gene>
    <name evidence="1" type="primary">17</name>
    <name evidence="1" type="ORF">SEA_ASHERTHEMAN_17</name>
</gene>